<evidence type="ECO:0000256" key="4">
    <source>
        <dbReference type="ARBA" id="ARBA00022723"/>
    </source>
</evidence>
<feature type="domain" description="Cytochrome c" evidence="9">
    <location>
        <begin position="2"/>
        <end position="86"/>
    </location>
</feature>
<evidence type="ECO:0000256" key="1">
    <source>
        <dbReference type="ARBA" id="ARBA00021020"/>
    </source>
</evidence>
<evidence type="ECO:0000256" key="5">
    <source>
        <dbReference type="ARBA" id="ARBA00022982"/>
    </source>
</evidence>
<dbReference type="InterPro" id="IPR002324">
    <property type="entry name" value="Cyt_c_ID"/>
</dbReference>
<evidence type="ECO:0000313" key="10">
    <source>
        <dbReference type="EMBL" id="MCG6659641.1"/>
    </source>
</evidence>
<accession>A0ABS9PCZ7</accession>
<evidence type="ECO:0000256" key="2">
    <source>
        <dbReference type="ARBA" id="ARBA00022448"/>
    </source>
</evidence>
<dbReference type="EMBL" id="JABFUC010000019">
    <property type="protein sequence ID" value="MCG6659641.1"/>
    <property type="molecule type" value="Genomic_DNA"/>
</dbReference>
<evidence type="ECO:0000256" key="6">
    <source>
        <dbReference type="ARBA" id="ARBA00023004"/>
    </source>
</evidence>
<dbReference type="SUPFAM" id="SSF46626">
    <property type="entry name" value="Cytochrome c"/>
    <property type="match status" value="1"/>
</dbReference>
<evidence type="ECO:0000256" key="7">
    <source>
        <dbReference type="ARBA" id="ARBA00031244"/>
    </source>
</evidence>
<gene>
    <name evidence="10" type="ORF">HOP52_17975</name>
</gene>
<comment type="caution">
    <text evidence="10">The sequence shown here is derived from an EMBL/GenBank/DDBJ whole genome shotgun (WGS) entry which is preliminary data.</text>
</comment>
<keyword evidence="5" id="KW-0249">Electron transport</keyword>
<evidence type="ECO:0000259" key="9">
    <source>
        <dbReference type="PROSITE" id="PS51007"/>
    </source>
</evidence>
<protein>
    <recommendedName>
        <fullName evidence="1">Cytochrome c-551</fullName>
    </recommendedName>
    <alternativeName>
        <fullName evidence="7">Cytochrome c551</fullName>
    </alternativeName>
</protein>
<sequence length="91" mass="10589">MDDEAMIDLAWDSGCMNCHDVDRSLRGPAWLDVAERYRDDDEAFERLVETVREGGSGNWGDERMTPNRRVPMEDIRTLVGWLLELESEQEE</sequence>
<keyword evidence="2" id="KW-0813">Transport</keyword>
<evidence type="ECO:0000256" key="8">
    <source>
        <dbReference type="PROSITE-ProRule" id="PRU00433"/>
    </source>
</evidence>
<keyword evidence="3 8" id="KW-0349">Heme</keyword>
<organism evidence="10 11">
    <name type="scientific">Billgrantia campisalis</name>
    <dbReference type="NCBI Taxonomy" id="74661"/>
    <lineage>
        <taxon>Bacteria</taxon>
        <taxon>Pseudomonadati</taxon>
        <taxon>Pseudomonadota</taxon>
        <taxon>Gammaproteobacteria</taxon>
        <taxon>Oceanospirillales</taxon>
        <taxon>Halomonadaceae</taxon>
        <taxon>Billgrantia</taxon>
    </lineage>
</organism>
<keyword evidence="11" id="KW-1185">Reference proteome</keyword>
<dbReference type="InterPro" id="IPR009056">
    <property type="entry name" value="Cyt_c-like_dom"/>
</dbReference>
<evidence type="ECO:0000313" key="11">
    <source>
        <dbReference type="Proteomes" id="UP000814385"/>
    </source>
</evidence>
<proteinExistence type="predicted"/>
<reference evidence="10 11" key="1">
    <citation type="submission" date="2020-05" db="EMBL/GenBank/DDBJ databases">
        <title>Comparative genomic analysis of denitrifying bacteria from Halomonas genus.</title>
        <authorList>
            <person name="Wang L."/>
            <person name="Shao Z."/>
        </authorList>
    </citation>
    <scope>NUCLEOTIDE SEQUENCE [LARGE SCALE GENOMIC DNA]</scope>
    <source>
        <strain evidence="10 11">A4</strain>
    </source>
</reference>
<evidence type="ECO:0000256" key="3">
    <source>
        <dbReference type="ARBA" id="ARBA00022617"/>
    </source>
</evidence>
<dbReference type="Proteomes" id="UP000814385">
    <property type="component" value="Unassembled WGS sequence"/>
</dbReference>
<name>A0ABS9PCZ7_9GAMM</name>
<dbReference type="InterPro" id="IPR036909">
    <property type="entry name" value="Cyt_c-like_dom_sf"/>
</dbReference>
<keyword evidence="4 8" id="KW-0479">Metal-binding</keyword>
<keyword evidence="6 8" id="KW-0408">Iron</keyword>
<dbReference type="PRINTS" id="PR00606">
    <property type="entry name" value="CYTCHROMECID"/>
</dbReference>
<dbReference type="PROSITE" id="PS51007">
    <property type="entry name" value="CYTC"/>
    <property type="match status" value="1"/>
</dbReference>
<dbReference type="Gene3D" id="1.10.760.10">
    <property type="entry name" value="Cytochrome c-like domain"/>
    <property type="match status" value="1"/>
</dbReference>